<feature type="compositionally biased region" description="Polar residues" evidence="5">
    <location>
        <begin position="339"/>
        <end position="348"/>
    </location>
</feature>
<dbReference type="GO" id="GO:0071944">
    <property type="term" value="C:cell periphery"/>
    <property type="evidence" value="ECO:0007669"/>
    <property type="project" value="UniProtKB-ARBA"/>
</dbReference>
<dbReference type="EMBL" id="MU128983">
    <property type="protein sequence ID" value="KAF9512704.1"/>
    <property type="molecule type" value="Genomic_DNA"/>
</dbReference>
<comment type="subcellular location">
    <subcellularLocation>
        <location evidence="1">Membrane</location>
        <topology evidence="1">Single-pass membrane protein</topology>
    </subcellularLocation>
</comment>
<feature type="compositionally biased region" description="Basic and acidic residues" evidence="5">
    <location>
        <begin position="383"/>
        <end position="394"/>
    </location>
</feature>
<dbReference type="GO" id="GO:0016020">
    <property type="term" value="C:membrane"/>
    <property type="evidence" value="ECO:0007669"/>
    <property type="project" value="UniProtKB-SubCell"/>
</dbReference>
<feature type="compositionally biased region" description="Polar residues" evidence="5">
    <location>
        <begin position="109"/>
        <end position="118"/>
    </location>
</feature>
<reference evidence="7" key="1">
    <citation type="journal article" date="2020" name="Nat. Commun.">
        <title>Large-scale genome sequencing of mycorrhizal fungi provides insights into the early evolution of symbiotic traits.</title>
        <authorList>
            <person name="Miyauchi S."/>
            <person name="Kiss E."/>
            <person name="Kuo A."/>
            <person name="Drula E."/>
            <person name="Kohler A."/>
            <person name="Sanchez-Garcia M."/>
            <person name="Morin E."/>
            <person name="Andreopoulos B."/>
            <person name="Barry K.W."/>
            <person name="Bonito G."/>
            <person name="Buee M."/>
            <person name="Carver A."/>
            <person name="Chen C."/>
            <person name="Cichocki N."/>
            <person name="Clum A."/>
            <person name="Culley D."/>
            <person name="Crous P.W."/>
            <person name="Fauchery L."/>
            <person name="Girlanda M."/>
            <person name="Hayes R.D."/>
            <person name="Keri Z."/>
            <person name="LaButti K."/>
            <person name="Lipzen A."/>
            <person name="Lombard V."/>
            <person name="Magnuson J."/>
            <person name="Maillard F."/>
            <person name="Murat C."/>
            <person name="Nolan M."/>
            <person name="Ohm R.A."/>
            <person name="Pangilinan J."/>
            <person name="Pereira M.F."/>
            <person name="Perotto S."/>
            <person name="Peter M."/>
            <person name="Pfister S."/>
            <person name="Riley R."/>
            <person name="Sitrit Y."/>
            <person name="Stielow J.B."/>
            <person name="Szollosi G."/>
            <person name="Zifcakova L."/>
            <person name="Stursova M."/>
            <person name="Spatafora J.W."/>
            <person name="Tedersoo L."/>
            <person name="Vaario L.M."/>
            <person name="Yamada A."/>
            <person name="Yan M."/>
            <person name="Wang P."/>
            <person name="Xu J."/>
            <person name="Bruns T."/>
            <person name="Baldrian P."/>
            <person name="Vilgalys R."/>
            <person name="Dunand C."/>
            <person name="Henrissat B."/>
            <person name="Grigoriev I.V."/>
            <person name="Hibbett D."/>
            <person name="Nagy L.G."/>
            <person name="Martin F.M."/>
        </authorList>
    </citation>
    <scope>NUCLEOTIDE SEQUENCE</scope>
    <source>
        <strain evidence="7">UP504</strain>
    </source>
</reference>
<keyword evidence="2 6" id="KW-0812">Transmembrane</keyword>
<feature type="compositionally biased region" description="Polar residues" evidence="5">
    <location>
        <begin position="356"/>
        <end position="367"/>
    </location>
</feature>
<evidence type="ECO:0000256" key="2">
    <source>
        <dbReference type="ARBA" id="ARBA00022692"/>
    </source>
</evidence>
<dbReference type="Proteomes" id="UP000886523">
    <property type="component" value="Unassembled WGS sequence"/>
</dbReference>
<evidence type="ECO:0000256" key="3">
    <source>
        <dbReference type="ARBA" id="ARBA00022989"/>
    </source>
</evidence>
<organism evidence="7 8">
    <name type="scientific">Hydnum rufescens UP504</name>
    <dbReference type="NCBI Taxonomy" id="1448309"/>
    <lineage>
        <taxon>Eukaryota</taxon>
        <taxon>Fungi</taxon>
        <taxon>Dikarya</taxon>
        <taxon>Basidiomycota</taxon>
        <taxon>Agaricomycotina</taxon>
        <taxon>Agaricomycetes</taxon>
        <taxon>Cantharellales</taxon>
        <taxon>Hydnaceae</taxon>
        <taxon>Hydnum</taxon>
    </lineage>
</organism>
<accession>A0A9P6AVC4</accession>
<dbReference type="PANTHER" id="PTHR15549:SF26">
    <property type="entry name" value="AXIAL BUDDING PATTERN PROTEIN 2-RELATED"/>
    <property type="match status" value="1"/>
</dbReference>
<feature type="compositionally biased region" description="Low complexity" evidence="5">
    <location>
        <begin position="96"/>
        <end position="108"/>
    </location>
</feature>
<gene>
    <name evidence="7" type="ORF">BS47DRAFT_1043185</name>
</gene>
<evidence type="ECO:0000256" key="6">
    <source>
        <dbReference type="SAM" id="Phobius"/>
    </source>
</evidence>
<evidence type="ECO:0000256" key="1">
    <source>
        <dbReference type="ARBA" id="ARBA00004167"/>
    </source>
</evidence>
<evidence type="ECO:0000313" key="7">
    <source>
        <dbReference type="EMBL" id="KAF9512704.1"/>
    </source>
</evidence>
<feature type="region of interest" description="Disordered" evidence="5">
    <location>
        <begin position="1"/>
        <end position="79"/>
    </location>
</feature>
<feature type="region of interest" description="Disordered" evidence="5">
    <location>
        <begin position="96"/>
        <end position="118"/>
    </location>
</feature>
<dbReference type="OrthoDB" id="3263296at2759"/>
<feature type="transmembrane region" description="Helical" evidence="6">
    <location>
        <begin position="125"/>
        <end position="146"/>
    </location>
</feature>
<feature type="region of interest" description="Disordered" evidence="5">
    <location>
        <begin position="305"/>
        <end position="367"/>
    </location>
</feature>
<feature type="compositionally biased region" description="Low complexity" evidence="5">
    <location>
        <begin position="25"/>
        <end position="78"/>
    </location>
</feature>
<comment type="caution">
    <text evidence="7">The sequence shown here is derived from an EMBL/GenBank/DDBJ whole genome shotgun (WGS) entry which is preliminary data.</text>
</comment>
<keyword evidence="3 6" id="KW-1133">Transmembrane helix</keyword>
<feature type="region of interest" description="Disordered" evidence="5">
    <location>
        <begin position="380"/>
        <end position="404"/>
    </location>
</feature>
<sequence>MEHRRVHRKRQNTFKPTVSYPLPGSSSSDTSSTSSTTSSFSSSSSSTSTSSSTSSTSSTSTTTSSTSSTTSSTSSVSTLDVPQTISVLPTQSTVSLTSSTSSASSSPTPGNTNVTGAAKTSTGTIVGIVLAVVLGVAVLWIVVAFIQRRLRNRARDRYDPDSFMRQSVILPDNDSSAPVIGTRNALALARANMGLGDPAPGPQPFAAQYEGGATYFAEEPGYAPHVYTPSPGYDPSQLTRRPSTGAADMRQMYPGPYPPPSMQQYPYGNTAPMHAQEANAQGYGSQEQHPNEVARNELTQPASVHLANSSGHGQDADDASPFSDPVPSGGSAQPLGRTLSRSYGSLSPASPVAPHTTRSGTPVEANPQQTYLTPALPVAHPEPAVRPEAPRHDQYNGPVRANVSRETVYEADDAYGGI</sequence>
<feature type="compositionally biased region" description="Basic residues" evidence="5">
    <location>
        <begin position="1"/>
        <end position="12"/>
    </location>
</feature>
<dbReference type="AlphaFoldDB" id="A0A9P6AVC4"/>
<protein>
    <submittedName>
        <fullName evidence="7">Uncharacterized protein</fullName>
    </submittedName>
</protein>
<name>A0A9P6AVC4_9AGAM</name>
<dbReference type="InterPro" id="IPR051694">
    <property type="entry name" value="Immunoregulatory_rcpt-like"/>
</dbReference>
<keyword evidence="4 6" id="KW-0472">Membrane</keyword>
<dbReference type="PANTHER" id="PTHR15549">
    <property type="entry name" value="PAIRED IMMUNOGLOBULIN-LIKE TYPE 2 RECEPTOR"/>
    <property type="match status" value="1"/>
</dbReference>
<keyword evidence="8" id="KW-1185">Reference proteome</keyword>
<evidence type="ECO:0000256" key="5">
    <source>
        <dbReference type="SAM" id="MobiDB-lite"/>
    </source>
</evidence>
<proteinExistence type="predicted"/>
<evidence type="ECO:0000256" key="4">
    <source>
        <dbReference type="ARBA" id="ARBA00023136"/>
    </source>
</evidence>
<evidence type="ECO:0000313" key="8">
    <source>
        <dbReference type="Proteomes" id="UP000886523"/>
    </source>
</evidence>
<feature type="region of interest" description="Disordered" evidence="5">
    <location>
        <begin position="228"/>
        <end position="269"/>
    </location>
</feature>